<organism evidence="2 3">
    <name type="scientific">Stylosanthes scabra</name>
    <dbReference type="NCBI Taxonomy" id="79078"/>
    <lineage>
        <taxon>Eukaryota</taxon>
        <taxon>Viridiplantae</taxon>
        <taxon>Streptophyta</taxon>
        <taxon>Embryophyta</taxon>
        <taxon>Tracheophyta</taxon>
        <taxon>Spermatophyta</taxon>
        <taxon>Magnoliopsida</taxon>
        <taxon>eudicotyledons</taxon>
        <taxon>Gunneridae</taxon>
        <taxon>Pentapetalae</taxon>
        <taxon>rosids</taxon>
        <taxon>fabids</taxon>
        <taxon>Fabales</taxon>
        <taxon>Fabaceae</taxon>
        <taxon>Papilionoideae</taxon>
        <taxon>50 kb inversion clade</taxon>
        <taxon>dalbergioids sensu lato</taxon>
        <taxon>Dalbergieae</taxon>
        <taxon>Pterocarpus clade</taxon>
        <taxon>Stylosanthes</taxon>
    </lineage>
</organism>
<sequence>MPPPPAPPAEIFEEDDNEMAQADPEVPPVPPEMDGMFPPAPIPAQPLQMAAPVDDVPDPPLVNGPISSSSEEDLEKDPAWEDEQSSDSFDGGGAGVGPGALPN</sequence>
<reference evidence="2 3" key="1">
    <citation type="journal article" date="2023" name="Plants (Basel)">
        <title>Bridging the Gap: Combining Genomics and Transcriptomics Approaches to Understand Stylosanthes scabra, an Orphan Legume from the Brazilian Caatinga.</title>
        <authorList>
            <person name="Ferreira-Neto J.R.C."/>
            <person name="da Silva M.D."/>
            <person name="Binneck E."/>
            <person name="de Melo N.F."/>
            <person name="da Silva R.H."/>
            <person name="de Melo A.L.T.M."/>
            <person name="Pandolfi V."/>
            <person name="Bustamante F.O."/>
            <person name="Brasileiro-Vidal A.C."/>
            <person name="Benko-Iseppon A.M."/>
        </authorList>
    </citation>
    <scope>NUCLEOTIDE SEQUENCE [LARGE SCALE GENOMIC DNA]</scope>
    <source>
        <tissue evidence="2">Leaves</tissue>
    </source>
</reference>
<proteinExistence type="predicted"/>
<feature type="region of interest" description="Disordered" evidence="1">
    <location>
        <begin position="1"/>
        <end position="103"/>
    </location>
</feature>
<gene>
    <name evidence="2" type="ORF">PIB30_105999</name>
</gene>
<evidence type="ECO:0000313" key="2">
    <source>
        <dbReference type="EMBL" id="MED6190453.1"/>
    </source>
</evidence>
<dbReference type="Proteomes" id="UP001341840">
    <property type="component" value="Unassembled WGS sequence"/>
</dbReference>
<name>A0ABU6X0F4_9FABA</name>
<comment type="caution">
    <text evidence="2">The sequence shown here is derived from an EMBL/GenBank/DDBJ whole genome shotgun (WGS) entry which is preliminary data.</text>
</comment>
<evidence type="ECO:0000256" key="1">
    <source>
        <dbReference type="SAM" id="MobiDB-lite"/>
    </source>
</evidence>
<protein>
    <submittedName>
        <fullName evidence="2">Uncharacterized protein</fullName>
    </submittedName>
</protein>
<accession>A0ABU6X0F4</accession>
<keyword evidence="3" id="KW-1185">Reference proteome</keyword>
<dbReference type="EMBL" id="JASCZI010185292">
    <property type="protein sequence ID" value="MED6190453.1"/>
    <property type="molecule type" value="Genomic_DNA"/>
</dbReference>
<feature type="compositionally biased region" description="Acidic residues" evidence="1">
    <location>
        <begin position="70"/>
        <end position="85"/>
    </location>
</feature>
<feature type="non-terminal residue" evidence="2">
    <location>
        <position position="103"/>
    </location>
</feature>
<feature type="compositionally biased region" description="Gly residues" evidence="1">
    <location>
        <begin position="90"/>
        <end position="103"/>
    </location>
</feature>
<evidence type="ECO:0000313" key="3">
    <source>
        <dbReference type="Proteomes" id="UP001341840"/>
    </source>
</evidence>